<gene>
    <name evidence="1" type="ORF">DdX_14539</name>
</gene>
<evidence type="ECO:0000313" key="2">
    <source>
        <dbReference type="Proteomes" id="UP001201812"/>
    </source>
</evidence>
<dbReference type="EMBL" id="JAKKPZ010000073">
    <property type="protein sequence ID" value="KAI1704038.1"/>
    <property type="molecule type" value="Genomic_DNA"/>
</dbReference>
<proteinExistence type="predicted"/>
<accession>A0AAD4R1U4</accession>
<comment type="caution">
    <text evidence="1">The sequence shown here is derived from an EMBL/GenBank/DDBJ whole genome shotgun (WGS) entry which is preliminary data.</text>
</comment>
<evidence type="ECO:0000313" key="1">
    <source>
        <dbReference type="EMBL" id="KAI1704038.1"/>
    </source>
</evidence>
<sequence>MRPSSVPSILIDHFHNRTCIKMYGKELSPGEYNEWIIRNGYSKEIPLEGPAAKMQSKQYGGQLYGMIADYKDSKCSKASTPVLDAHFQFNTYYWPIFQHVVRLLTDPFIYINCLTMNPRIDIPFMNLLAGAMNSDSRRIQCGRMLLCSLEDNGLKDIVQKFIGWSKNHVLCKEFEVFHKSDTNFDEEMLDFFVTGSQCTSKIKINRFDLSERVIVAFLQKFMVLKDCDETQMVESIRCYGSGQVVEVLNRDYAKFIDKEEKGKDQCIELFNNRIGKKLQITVRITAERWIYFSLDIKNL</sequence>
<organism evidence="1 2">
    <name type="scientific">Ditylenchus destructor</name>
    <dbReference type="NCBI Taxonomy" id="166010"/>
    <lineage>
        <taxon>Eukaryota</taxon>
        <taxon>Metazoa</taxon>
        <taxon>Ecdysozoa</taxon>
        <taxon>Nematoda</taxon>
        <taxon>Chromadorea</taxon>
        <taxon>Rhabditida</taxon>
        <taxon>Tylenchina</taxon>
        <taxon>Tylenchomorpha</taxon>
        <taxon>Sphaerularioidea</taxon>
        <taxon>Anguinidae</taxon>
        <taxon>Anguininae</taxon>
        <taxon>Ditylenchus</taxon>
    </lineage>
</organism>
<dbReference type="Proteomes" id="UP001201812">
    <property type="component" value="Unassembled WGS sequence"/>
</dbReference>
<protein>
    <submittedName>
        <fullName evidence="1">Uncharacterized protein</fullName>
    </submittedName>
</protein>
<name>A0AAD4R1U4_9BILA</name>
<dbReference type="AlphaFoldDB" id="A0AAD4R1U4"/>
<reference evidence="1" key="1">
    <citation type="submission" date="2022-01" db="EMBL/GenBank/DDBJ databases">
        <title>Genome Sequence Resource for Two Populations of Ditylenchus destructor, the Migratory Endoparasitic Phytonematode.</title>
        <authorList>
            <person name="Zhang H."/>
            <person name="Lin R."/>
            <person name="Xie B."/>
        </authorList>
    </citation>
    <scope>NUCLEOTIDE SEQUENCE</scope>
    <source>
        <strain evidence="1">BazhouSP</strain>
    </source>
</reference>
<keyword evidence="2" id="KW-1185">Reference proteome</keyword>